<dbReference type="RefSeq" id="WP_099915410.1">
    <property type="nucleotide sequence ID" value="NZ_BMHS01000013.1"/>
</dbReference>
<comment type="similarity">
    <text evidence="2 5">Belongs to the glycosyl hydrolase 43 family.</text>
</comment>
<evidence type="ECO:0000256" key="1">
    <source>
        <dbReference type="ARBA" id="ARBA00004834"/>
    </source>
</evidence>
<keyword evidence="11" id="KW-1185">Reference proteome</keyword>
<evidence type="ECO:0000256" key="7">
    <source>
        <dbReference type="PIRSR" id="PIRSR026534-2"/>
    </source>
</evidence>
<dbReference type="PANTHER" id="PTHR43301">
    <property type="entry name" value="ARABINAN ENDO-1,5-ALPHA-L-ARABINOSIDASE"/>
    <property type="match status" value="1"/>
</dbReference>
<proteinExistence type="inferred from homology"/>
<evidence type="ECO:0000256" key="5">
    <source>
        <dbReference type="PIRNR" id="PIRNR026534"/>
    </source>
</evidence>
<evidence type="ECO:0000313" key="11">
    <source>
        <dbReference type="Proteomes" id="UP000228593"/>
    </source>
</evidence>
<dbReference type="Gene3D" id="2.115.10.20">
    <property type="entry name" value="Glycosyl hydrolase domain, family 43"/>
    <property type="match status" value="1"/>
</dbReference>
<feature type="active site" description="Proton acceptor" evidence="6">
    <location>
        <position position="29"/>
    </location>
</feature>
<feature type="chain" id="PRO_5013668116" description="Extracellular exo-alpha-(1-&gt;5)-L-arabinofuranosidase" evidence="9">
    <location>
        <begin position="23"/>
        <end position="338"/>
    </location>
</feature>
<dbReference type="GO" id="GO:0046556">
    <property type="term" value="F:alpha-L-arabinofuranosidase activity"/>
    <property type="evidence" value="ECO:0007669"/>
    <property type="project" value="UniProtKB-EC"/>
</dbReference>
<feature type="binding site" evidence="7">
    <location>
        <position position="106"/>
    </location>
    <ligand>
        <name>substrate</name>
    </ligand>
</feature>
<keyword evidence="4 5" id="KW-0326">Glycosidase</keyword>
<evidence type="ECO:0000256" key="8">
    <source>
        <dbReference type="PIRSR" id="PIRSR026534-3"/>
    </source>
</evidence>
<feature type="active site" description="Proton donor" evidence="6">
    <location>
        <position position="212"/>
    </location>
</feature>
<reference evidence="10 11" key="1">
    <citation type="submission" date="2017-10" db="EMBL/GenBank/DDBJ databases">
        <title>Massilia psychrophilum sp. nov., a novel purple-pigmented bacterium isolated from Tianshan glacier, Xinjiang Municipality, China.</title>
        <authorList>
            <person name="Wang H."/>
        </authorList>
    </citation>
    <scope>NUCLEOTIDE SEQUENCE [LARGE SCALE GENOMIC DNA]</scope>
    <source>
        <strain evidence="10 11">JCM 30813</strain>
    </source>
</reference>
<name>A0A2G8T2R1_9BURK</name>
<dbReference type="UniPathway" id="UPA00667"/>
<evidence type="ECO:0000313" key="10">
    <source>
        <dbReference type="EMBL" id="PIL40304.1"/>
    </source>
</evidence>
<dbReference type="InterPro" id="IPR006710">
    <property type="entry name" value="Glyco_hydro_43"/>
</dbReference>
<comment type="pathway">
    <text evidence="1 5">Glycan metabolism; L-arabinan degradation.</text>
</comment>
<feature type="site" description="Important for catalytic activity, responsible for pKa modulation of the active site Glu and correct orientation of both the proton donor and substrate" evidence="8">
    <location>
        <position position="149"/>
    </location>
</feature>
<evidence type="ECO:0000256" key="6">
    <source>
        <dbReference type="PIRSR" id="PIRSR026534-1"/>
    </source>
</evidence>
<dbReference type="Pfam" id="PF04616">
    <property type="entry name" value="Glyco_hydro_43"/>
    <property type="match status" value="1"/>
</dbReference>
<feature type="binding site" evidence="7">
    <location>
        <begin position="166"/>
        <end position="168"/>
    </location>
    <ligand>
        <name>substrate</name>
    </ligand>
</feature>
<feature type="binding site" evidence="7">
    <location>
        <begin position="146"/>
        <end position="149"/>
    </location>
    <ligand>
        <name>substrate</name>
    </ligand>
</feature>
<evidence type="ECO:0000256" key="3">
    <source>
        <dbReference type="ARBA" id="ARBA00022801"/>
    </source>
</evidence>
<dbReference type="InterPro" id="IPR016840">
    <property type="entry name" value="Glyco_hydro_43_endo_a_Ara-ase"/>
</dbReference>
<gene>
    <name evidence="10" type="ORF">CR103_07655</name>
</gene>
<evidence type="ECO:0000256" key="4">
    <source>
        <dbReference type="ARBA" id="ARBA00023295"/>
    </source>
</evidence>
<dbReference type="CDD" id="cd18830">
    <property type="entry name" value="GH43_CjArb43A-like"/>
    <property type="match status" value="1"/>
</dbReference>
<dbReference type="EMBL" id="PDOB01000009">
    <property type="protein sequence ID" value="PIL40304.1"/>
    <property type="molecule type" value="Genomic_DNA"/>
</dbReference>
<dbReference type="PIRSF" id="PIRSF026534">
    <property type="entry name" value="Endo_alpha-L-arabinosidase"/>
    <property type="match status" value="1"/>
</dbReference>
<protein>
    <recommendedName>
        <fullName evidence="5">Extracellular exo-alpha-(1-&gt;5)-L-arabinofuranosidase</fullName>
        <ecNumber evidence="5">3.2.1.55</ecNumber>
    </recommendedName>
</protein>
<feature type="binding site" evidence="7">
    <location>
        <position position="29"/>
    </location>
    <ligand>
        <name>substrate</name>
    </ligand>
</feature>
<dbReference type="GO" id="GO:0046558">
    <property type="term" value="F:arabinan endo-1,5-alpha-L-arabinosidase activity"/>
    <property type="evidence" value="ECO:0007669"/>
    <property type="project" value="InterPro"/>
</dbReference>
<sequence length="338" mass="37392">MSFSFRSLAAVLGLALCFGCQAAQVSVHDPVMAQDGARYYLFSTGPGITFYSSADMQNWTPEGRVFAGPPAWAKRAAPSFNDHIWAPDIQHHNGRFYLYYSVSGFGQNTSGIGVTVNRTLDPHSPDYRWEDQGMLLQSVPGRDDWNAIDPNIVEDGKGGAWMSFGSFWSGLKLVKLNDNWTQLAEPQEWHSIARRELSTSVAGAGAGAGEIEAPYIFRKNGYFYLFASWGLCCKGKDSTYRVMVGRASDVSGPYLDRAGKDMAAGGGSLVLAGDKDWQGVGHNSVYTMVGKDLLVLHAYERADKYLQKLKVMQIQWDKDGWPTVDPRDLNRYNSTQLP</sequence>
<dbReference type="OrthoDB" id="9801455at2"/>
<keyword evidence="3 5" id="KW-0378">Hydrolase</keyword>
<feature type="signal peptide" evidence="9">
    <location>
        <begin position="1"/>
        <end position="22"/>
    </location>
</feature>
<dbReference type="InterPro" id="IPR050727">
    <property type="entry name" value="GH43_arabinanases"/>
</dbReference>
<comment type="catalytic activity">
    <reaction evidence="5">
        <text>Hydrolysis of terminal non-reducing alpha-L-arabinofuranoside residues in alpha-L-arabinosides.</text>
        <dbReference type="EC" id="3.2.1.55"/>
    </reaction>
</comment>
<dbReference type="Proteomes" id="UP000228593">
    <property type="component" value="Unassembled WGS sequence"/>
</dbReference>
<organism evidence="10 11">
    <name type="scientific">Massilia psychrophila</name>
    <dbReference type="NCBI Taxonomy" id="1603353"/>
    <lineage>
        <taxon>Bacteria</taxon>
        <taxon>Pseudomonadati</taxon>
        <taxon>Pseudomonadota</taxon>
        <taxon>Betaproteobacteria</taxon>
        <taxon>Burkholderiales</taxon>
        <taxon>Oxalobacteraceae</taxon>
        <taxon>Telluria group</taxon>
        <taxon>Massilia</taxon>
    </lineage>
</organism>
<dbReference type="EC" id="3.2.1.55" evidence="5"/>
<dbReference type="GO" id="GO:0031222">
    <property type="term" value="P:arabinan catabolic process"/>
    <property type="evidence" value="ECO:0007669"/>
    <property type="project" value="UniProtKB-UniPathway"/>
</dbReference>
<evidence type="ECO:0000256" key="2">
    <source>
        <dbReference type="ARBA" id="ARBA00009865"/>
    </source>
</evidence>
<dbReference type="PANTHER" id="PTHR43301:SF3">
    <property type="entry name" value="ARABINAN ENDO-1,5-ALPHA-L-ARABINOSIDASE A-RELATED"/>
    <property type="match status" value="1"/>
</dbReference>
<dbReference type="AlphaFoldDB" id="A0A2G8T2R1"/>
<evidence type="ECO:0000256" key="9">
    <source>
        <dbReference type="SAM" id="SignalP"/>
    </source>
</evidence>
<dbReference type="InterPro" id="IPR023296">
    <property type="entry name" value="Glyco_hydro_beta-prop_sf"/>
</dbReference>
<feature type="site" description="Important for substrate recognition" evidence="8">
    <location>
        <position position="282"/>
    </location>
</feature>
<accession>A0A2G8T2R1</accession>
<comment type="caution">
    <text evidence="10">The sequence shown here is derived from an EMBL/GenBank/DDBJ whole genome shotgun (WGS) entry which is preliminary data.</text>
</comment>
<dbReference type="SUPFAM" id="SSF75005">
    <property type="entry name" value="Arabinanase/levansucrase/invertase"/>
    <property type="match status" value="1"/>
</dbReference>
<keyword evidence="9" id="KW-0732">Signal</keyword>